<dbReference type="InterPro" id="IPR006311">
    <property type="entry name" value="TAT_signal"/>
</dbReference>
<dbReference type="Proteomes" id="UP000317648">
    <property type="component" value="Chromosome"/>
</dbReference>
<accession>A0A518E513</accession>
<keyword evidence="2" id="KW-1185">Reference proteome</keyword>
<evidence type="ECO:0008006" key="3">
    <source>
        <dbReference type="Google" id="ProtNLM"/>
    </source>
</evidence>
<dbReference type="KEGG" id="lcre:Pla8534_70950"/>
<dbReference type="InterPro" id="IPR008557">
    <property type="entry name" value="PhoX"/>
</dbReference>
<evidence type="ECO:0000313" key="2">
    <source>
        <dbReference type="Proteomes" id="UP000317648"/>
    </source>
</evidence>
<dbReference type="SUPFAM" id="SSF63829">
    <property type="entry name" value="Calcium-dependent phosphotriesterase"/>
    <property type="match status" value="1"/>
</dbReference>
<dbReference type="OrthoDB" id="9801383at2"/>
<proteinExistence type="predicted"/>
<dbReference type="EMBL" id="CP036433">
    <property type="protein sequence ID" value="QDU99182.1"/>
    <property type="molecule type" value="Genomic_DNA"/>
</dbReference>
<dbReference type="RefSeq" id="WP_145059001.1">
    <property type="nucleotide sequence ID" value="NZ_CP036433.1"/>
</dbReference>
<organism evidence="1 2">
    <name type="scientific">Lignipirellula cremea</name>
    <dbReference type="NCBI Taxonomy" id="2528010"/>
    <lineage>
        <taxon>Bacteria</taxon>
        <taxon>Pseudomonadati</taxon>
        <taxon>Planctomycetota</taxon>
        <taxon>Planctomycetia</taxon>
        <taxon>Pirellulales</taxon>
        <taxon>Pirellulaceae</taxon>
        <taxon>Lignipirellula</taxon>
    </lineage>
</organism>
<evidence type="ECO:0000313" key="1">
    <source>
        <dbReference type="EMBL" id="QDU99182.1"/>
    </source>
</evidence>
<dbReference type="PROSITE" id="PS51318">
    <property type="entry name" value="TAT"/>
    <property type="match status" value="1"/>
</dbReference>
<dbReference type="PANTHER" id="PTHR35399:SF2">
    <property type="entry name" value="DUF839 DOMAIN-CONTAINING PROTEIN"/>
    <property type="match status" value="1"/>
</dbReference>
<gene>
    <name evidence="1" type="ORF">Pla8534_70950</name>
</gene>
<dbReference type="PANTHER" id="PTHR35399">
    <property type="entry name" value="SLR8030 PROTEIN"/>
    <property type="match status" value="1"/>
</dbReference>
<name>A0A518E513_9BACT</name>
<reference evidence="1 2" key="1">
    <citation type="submission" date="2019-02" db="EMBL/GenBank/DDBJ databases">
        <title>Deep-cultivation of Planctomycetes and their phenomic and genomic characterization uncovers novel biology.</title>
        <authorList>
            <person name="Wiegand S."/>
            <person name="Jogler M."/>
            <person name="Boedeker C."/>
            <person name="Pinto D."/>
            <person name="Vollmers J."/>
            <person name="Rivas-Marin E."/>
            <person name="Kohn T."/>
            <person name="Peeters S.H."/>
            <person name="Heuer A."/>
            <person name="Rast P."/>
            <person name="Oberbeckmann S."/>
            <person name="Bunk B."/>
            <person name="Jeske O."/>
            <person name="Meyerdierks A."/>
            <person name="Storesund J.E."/>
            <person name="Kallscheuer N."/>
            <person name="Luecker S."/>
            <person name="Lage O.M."/>
            <person name="Pohl T."/>
            <person name="Merkel B.J."/>
            <person name="Hornburger P."/>
            <person name="Mueller R.-W."/>
            <person name="Bruemmer F."/>
            <person name="Labrenz M."/>
            <person name="Spormann A.M."/>
            <person name="Op den Camp H."/>
            <person name="Overmann J."/>
            <person name="Amann R."/>
            <person name="Jetten M.S.M."/>
            <person name="Mascher T."/>
            <person name="Medema M.H."/>
            <person name="Devos D.P."/>
            <person name="Kaster A.-K."/>
            <person name="Ovreas L."/>
            <person name="Rohde M."/>
            <person name="Galperin M.Y."/>
            <person name="Jogler C."/>
        </authorList>
    </citation>
    <scope>NUCLEOTIDE SEQUENCE [LARGE SCALE GENOMIC DNA]</scope>
    <source>
        <strain evidence="1 2">Pla85_3_4</strain>
    </source>
</reference>
<protein>
    <recommendedName>
        <fullName evidence="3">Phosphatase</fullName>
    </recommendedName>
</protein>
<dbReference type="Pfam" id="PF05787">
    <property type="entry name" value="PhoX"/>
    <property type="match status" value="1"/>
</dbReference>
<sequence>MTAGSSETPPPISELIERRFNRRSLLRGALSAGVLATTGCYAAPASGPVAAAAGPVAKPAAGKPAPVPNPAAPISGFQELPHTRTDGSGADPATHHLPYGFRTQVVMQWGDRLFPKAPAFDAAAQTPASQLQQFGYNNDFVAFLPLPRGSQNSDHGLLVVNHEYTNVELMFPGLGEDRTAMTPEQIDTEMAAHGMSVVEIRRVEKQGDYQWETVLDSKYNRRLSALETNFAIAGPVAGSERLKTTASPGREIVGTVNNCSGGVTPWGTVLSGEENIQEYFGGGPTEPDAAHREADNFGRLGIDNHPRYLWYKTKPLFNLTEEPHAPNCFGWVVEMDPFTPDSQPIKRTALGRMRHEGAATIVCPDGRLVVYLGDDEANQHLYKFVSRDACTPDDPAKNADLLNHGVLYTATLTGDGVVEWKPLVFGQGPLTAENGFTSQADVLIETRRAAQLLGATPMDRPEDVEVEPSTGEVFVLLTNNRNREETNEANPRPHNSHGHILEMNVPEVAGGFDHAALKYTWTVLLCGGAPSDKVKAPGDEVDGDYPGWYQGAEPAGWLSCPDNCTFDHNGRIWIATDGADKAAGFADGLYACDTHGPHKGQPRLFFTAPIGSEVCGPCFTPDGSTLFLAVQHPGEGSVFDNPTTHWPAGLPGGDVKPGPPKPAVIAIMVDQRDTPA</sequence>
<dbReference type="AlphaFoldDB" id="A0A518E513"/>